<dbReference type="Pfam" id="PF12708">
    <property type="entry name" value="Pect-lyase_RHGA_epim"/>
    <property type="match status" value="2"/>
</dbReference>
<evidence type="ECO:0000256" key="2">
    <source>
        <dbReference type="ARBA" id="ARBA00022723"/>
    </source>
</evidence>
<dbReference type="PANTHER" id="PTHR10996:SF289">
    <property type="entry name" value="2-HYDROXYACID DEHYDROGENASE"/>
    <property type="match status" value="1"/>
</dbReference>
<dbReference type="RefSeq" id="XP_012190432.1">
    <property type="nucleotide sequence ID" value="XM_012335042.1"/>
</dbReference>
<comment type="similarity">
    <text evidence="7">Belongs to the PP2C family.</text>
</comment>
<dbReference type="SUPFAM" id="SSF52283">
    <property type="entry name" value="Formate/glycerate dehydrogenase catalytic domain-like"/>
    <property type="match status" value="1"/>
</dbReference>
<dbReference type="PANTHER" id="PTHR10996">
    <property type="entry name" value="2-HYDROXYACID DEHYDROGENASE-RELATED"/>
    <property type="match status" value="1"/>
</dbReference>
<evidence type="ECO:0000313" key="10">
    <source>
        <dbReference type="EMBL" id="GAC96845.1"/>
    </source>
</evidence>
<dbReference type="InterPro" id="IPR000222">
    <property type="entry name" value="PP2C_BS"/>
</dbReference>
<dbReference type="SUPFAM" id="SSF81606">
    <property type="entry name" value="PP2C-like"/>
    <property type="match status" value="1"/>
</dbReference>
<dbReference type="FunFam" id="3.40.50.720:FF:000203">
    <property type="entry name" value="D-3-phosphoglycerate dehydrogenase (SerA)"/>
    <property type="match status" value="1"/>
</dbReference>
<reference evidence="11" key="1">
    <citation type="journal article" date="2013" name="Genome Announc.">
        <title>Draft genome sequence of the basidiomycetous yeast-like fungus Pseudozyma hubeiensis SY62, which produces an abundant amount of the biosurfactant mannosylerythritol lipids.</title>
        <authorList>
            <person name="Konishi M."/>
            <person name="Hatada Y."/>
            <person name="Horiuchi J."/>
        </authorList>
    </citation>
    <scope>NUCLEOTIDE SEQUENCE [LARGE SCALE GENOMIC DNA]</scope>
    <source>
        <strain evidence="11">SY62</strain>
    </source>
</reference>
<dbReference type="InterPro" id="IPR011050">
    <property type="entry name" value="Pectin_lyase_fold/virulence"/>
</dbReference>
<keyword evidence="2" id="KW-0479">Metal-binding</keyword>
<name>R9PFL1_PSEHS</name>
<dbReference type="HOGENOM" id="CLU_246014_0_0_1"/>
<evidence type="ECO:0000256" key="7">
    <source>
        <dbReference type="RuleBase" id="RU003465"/>
    </source>
</evidence>
<evidence type="ECO:0000256" key="3">
    <source>
        <dbReference type="ARBA" id="ARBA00022801"/>
    </source>
</evidence>
<dbReference type="GO" id="GO:0046872">
    <property type="term" value="F:metal ion binding"/>
    <property type="evidence" value="ECO:0007669"/>
    <property type="project" value="UniProtKB-KW"/>
</dbReference>
<dbReference type="CDD" id="cd23668">
    <property type="entry name" value="GH55_beta13glucanase-like"/>
    <property type="match status" value="1"/>
</dbReference>
<evidence type="ECO:0000313" key="11">
    <source>
        <dbReference type="Proteomes" id="UP000014071"/>
    </source>
</evidence>
<dbReference type="InterPro" id="IPR006140">
    <property type="entry name" value="D-isomer_DH_NAD-bd"/>
</dbReference>
<dbReference type="PROSITE" id="PS51746">
    <property type="entry name" value="PPM_2"/>
    <property type="match status" value="1"/>
</dbReference>
<feature type="domain" description="PPM-type phosphatase" evidence="9">
    <location>
        <begin position="1243"/>
        <end position="1555"/>
    </location>
</feature>
<feature type="region of interest" description="Disordered" evidence="8">
    <location>
        <begin position="344"/>
        <end position="376"/>
    </location>
</feature>
<dbReference type="Gene3D" id="2.160.20.10">
    <property type="entry name" value="Single-stranded right-handed beta-helix, Pectin lyase-like"/>
    <property type="match status" value="2"/>
</dbReference>
<comment type="similarity">
    <text evidence="1">Belongs to the D-isomer specific 2-hydroxyacid dehydrogenase family.</text>
</comment>
<dbReference type="eggNOG" id="KOG0698">
    <property type="taxonomic scope" value="Eukaryota"/>
</dbReference>
<accession>R9PFL1</accession>
<dbReference type="GO" id="GO:0016618">
    <property type="term" value="F:hydroxypyruvate reductase [NAD(P)H] activity"/>
    <property type="evidence" value="ECO:0007669"/>
    <property type="project" value="TreeGrafter"/>
</dbReference>
<dbReference type="PROSITE" id="PS00065">
    <property type="entry name" value="D_2_HYDROXYACID_DH_1"/>
    <property type="match status" value="1"/>
</dbReference>
<evidence type="ECO:0000256" key="5">
    <source>
        <dbReference type="ARBA" id="ARBA00023002"/>
    </source>
</evidence>
<feature type="compositionally biased region" description="Low complexity" evidence="8">
    <location>
        <begin position="1401"/>
        <end position="1412"/>
    </location>
</feature>
<dbReference type="Pfam" id="PF00389">
    <property type="entry name" value="2-Hacid_dh"/>
    <property type="match status" value="1"/>
</dbReference>
<dbReference type="OrthoDB" id="1046782at2759"/>
<dbReference type="GO" id="GO:0051287">
    <property type="term" value="F:NAD binding"/>
    <property type="evidence" value="ECO:0007669"/>
    <property type="project" value="InterPro"/>
</dbReference>
<sequence length="1559" mass="168439">MQAVFPTVRITARGAAPASSLARRSLGAHLHSASKPKVLLLDQIKLATTELNQLSKVATVVDSTATSRQELIDMFQVGGEYAQVVGIYRHFGGARSIKVTGRFDHELVSQLPPTLRYIVHNGAGYDQLDVQALSDKGIQASNVPSAVDDATSDVALYLLLGALRRFPRAKAEMNNGKFNSAFSFLDARDPRGKTLGIVGAGGIGRAFAHKASHALGMKVLYHNRNRLAHAVESHAAKGGMQYVSTLEELLQQSDVVSLHCPLTPATKGLIGKQQLQTMKKDAILINTARGPVVKEQELAEALEQGTIAGAGLDVFEAEVRAQAQVQPALVGRNIDAVNRAASESFQQDIDGPNSEPTSPSTHPPLSRTPKRDAFPNVELDLTPSSFANQEGLVADQRILPNVLRVTASGLTGVAEAGQSLFDGIAQVLQQSQLAWANFENAANLTRLVQDSLANRPGGSVFSSPLSLSINSTMQSDSETDANRALAQASTGNGTFWLELVDHNGSATYNPNPSSYPVFRNVKDFGAKGDGTTDDTAAINQAISQGGRCGQGCGSSTISPALVYFPPGTYLVSSPIISYYYTQLVGSATDRPTLLAASSFQGIAVIDEDPYASDGSNWYINQNNFFRAVYNFKIDLTQMPATSGTGIHHQVSQATSLFNVHFEMRQDEQNGQQGIFMENGSGGFMTDLTFRGGRYGAFLGNQQFTVRNSSFENCQTAISQAWNWGWSYHDIRISNSTLGLEMRTSPNPESGSQGAASILAYDWSLNNVETAFNITTPGSGTLILDNISIDNVGSVVNAGPDSVLLAGSDQSSVIESWVQGSLVQNKQQTQTVQGSSRINIARPPCLIKQNKPSTPWFSRSRPQYEWAGPSDIVNIKELGCVGDGTTDDSQALQQILDDNAGDKIVYVPHGTYYLESTVTFPPGTRMVGEVWPVLMGGGSLFQDASNPQPVVRVGEPGDAGIMEISDMIFSTRGPAPGAVIVEWNIREQEDSQGSAAIWDSHVRVGGFSGTNLEADKCAREQPLSNDCRASFLNLHLTPNSSAYMENTWMWTADHDLDFGDRAQVNLLSGRGVLIESAQGPVWMYGGASEHSVLYQYNIVDASNVFISLAQTETAYFQGKGRAVASAEESLSIETYHDPNFNLSSTQSSELPFQDPSDPYENRGLGMRIANSTNVFVYGAGFYSFFDNYDQSQVSARRSQKRILWLQDLNDDGNVWVLNLNTVGVEKMVTVDGQDVVDEGPLRNGFGISEDSNKRWRRAMEDSHAFVYDYGGVHGQGFFGIFDGHAGKDAAEWCGQNFHKYLLKTLELNQDKPVPDSLNLTFHSVDKELENIASQQGSSSGCTAAVAFLRLEDASGRPLKAGEEPSTEPDSKPDKDAAYQAQPSGRTSGDGIWGKLSKRFDSSDSNSKGSQSTSTRRVLYTANVGDARAVLCRGGKAVRLTYDHKGSDAQEAKRITDAGGFVMNARVNGVLAVTRSLGDSAMKEFVVGSPYTTETVLGNEDSFLIIACDGLWDVIEDQEAVDLVRDVHDPQVASQELLKHALKEFSTDNTSVMVVRFAPPS</sequence>
<dbReference type="SUPFAM" id="SSF51126">
    <property type="entry name" value="Pectin lyase-like"/>
    <property type="match status" value="2"/>
</dbReference>
<dbReference type="GO" id="GO:0030267">
    <property type="term" value="F:glyoxylate reductase (NADPH) activity"/>
    <property type="evidence" value="ECO:0007669"/>
    <property type="project" value="TreeGrafter"/>
</dbReference>
<dbReference type="GO" id="GO:0005829">
    <property type="term" value="C:cytosol"/>
    <property type="evidence" value="ECO:0007669"/>
    <property type="project" value="TreeGrafter"/>
</dbReference>
<evidence type="ECO:0000259" key="9">
    <source>
        <dbReference type="PROSITE" id="PS51746"/>
    </source>
</evidence>
<dbReference type="InterPro" id="IPR029752">
    <property type="entry name" value="D-isomer_DH_CS1"/>
</dbReference>
<evidence type="ECO:0000256" key="1">
    <source>
        <dbReference type="ARBA" id="ARBA00005854"/>
    </source>
</evidence>
<dbReference type="PROSITE" id="PS01032">
    <property type="entry name" value="PPM_1"/>
    <property type="match status" value="1"/>
</dbReference>
<proteinExistence type="inferred from homology"/>
<feature type="region of interest" description="Disordered" evidence="8">
    <location>
        <begin position="1354"/>
        <end position="1413"/>
    </location>
</feature>
<dbReference type="InterPro" id="IPR036291">
    <property type="entry name" value="NAD(P)-bd_dom_sf"/>
</dbReference>
<dbReference type="InterPro" id="IPR006139">
    <property type="entry name" value="D-isomer_2_OHA_DH_cat_dom"/>
</dbReference>
<dbReference type="CDD" id="cd00143">
    <property type="entry name" value="PP2Cc"/>
    <property type="match status" value="1"/>
</dbReference>
<keyword evidence="6" id="KW-0520">NAD</keyword>
<dbReference type="CDD" id="cd12168">
    <property type="entry name" value="Mand_dh_like"/>
    <property type="match status" value="1"/>
</dbReference>
<dbReference type="InterPro" id="IPR029753">
    <property type="entry name" value="D-isomer_DH_CS"/>
</dbReference>
<dbReference type="Gene3D" id="3.60.40.10">
    <property type="entry name" value="PPM-type phosphatase domain"/>
    <property type="match status" value="1"/>
</dbReference>
<dbReference type="Pfam" id="PF00481">
    <property type="entry name" value="PP2C"/>
    <property type="match status" value="2"/>
</dbReference>
<gene>
    <name evidence="10" type="ORF">PHSY_004429</name>
</gene>
<dbReference type="EMBL" id="DF238808">
    <property type="protein sequence ID" value="GAC96845.1"/>
    <property type="molecule type" value="Genomic_DNA"/>
</dbReference>
<dbReference type="GeneID" id="24109711"/>
<dbReference type="SMART" id="SM00332">
    <property type="entry name" value="PP2Cc"/>
    <property type="match status" value="1"/>
</dbReference>
<dbReference type="InterPro" id="IPR036457">
    <property type="entry name" value="PPM-type-like_dom_sf"/>
</dbReference>
<evidence type="ECO:0000256" key="6">
    <source>
        <dbReference type="ARBA" id="ARBA00023027"/>
    </source>
</evidence>
<dbReference type="InterPro" id="IPR001932">
    <property type="entry name" value="PPM-type_phosphatase-like_dom"/>
</dbReference>
<dbReference type="InterPro" id="IPR024535">
    <property type="entry name" value="RHGA/B-epi-like_pectate_lyase"/>
</dbReference>
<dbReference type="GO" id="GO:0004721">
    <property type="term" value="F:phosphoprotein phosphatase activity"/>
    <property type="evidence" value="ECO:0007669"/>
    <property type="project" value="UniProtKB-KW"/>
</dbReference>
<keyword evidence="5" id="KW-0560">Oxidoreductase</keyword>
<dbReference type="Proteomes" id="UP000014071">
    <property type="component" value="Unassembled WGS sequence"/>
</dbReference>
<dbReference type="Pfam" id="PF02826">
    <property type="entry name" value="2-Hacid_dh_C"/>
    <property type="match status" value="1"/>
</dbReference>
<dbReference type="PROSITE" id="PS00670">
    <property type="entry name" value="D_2_HYDROXYACID_DH_2"/>
    <property type="match status" value="1"/>
</dbReference>
<evidence type="ECO:0000256" key="8">
    <source>
        <dbReference type="SAM" id="MobiDB-lite"/>
    </source>
</evidence>
<dbReference type="SUPFAM" id="SSF51735">
    <property type="entry name" value="NAD(P)-binding Rossmann-fold domains"/>
    <property type="match status" value="1"/>
</dbReference>
<keyword evidence="4 7" id="KW-0904">Protein phosphatase</keyword>
<dbReference type="FunFam" id="2.160.20.10:FF:000049">
    <property type="entry name" value="Putative exo-beta-1,3-glucanase"/>
    <property type="match status" value="1"/>
</dbReference>
<dbReference type="Gene3D" id="3.40.50.720">
    <property type="entry name" value="NAD(P)-binding Rossmann-like Domain"/>
    <property type="match status" value="2"/>
</dbReference>
<dbReference type="InterPro" id="IPR012334">
    <property type="entry name" value="Pectin_lyas_fold"/>
</dbReference>
<dbReference type="InterPro" id="IPR050223">
    <property type="entry name" value="D-isomer_2-hydroxyacid_DH"/>
</dbReference>
<protein>
    <submittedName>
        <fullName evidence="10">Glycoside hydrolase</fullName>
    </submittedName>
</protein>
<dbReference type="STRING" id="1305764.R9PFL1"/>
<keyword evidence="3 7" id="KW-0378">Hydrolase</keyword>
<evidence type="ECO:0000256" key="4">
    <source>
        <dbReference type="ARBA" id="ARBA00022912"/>
    </source>
</evidence>
<organism evidence="10 11">
    <name type="scientific">Pseudozyma hubeiensis (strain SY62)</name>
    <name type="common">Yeast</name>
    <dbReference type="NCBI Taxonomy" id="1305764"/>
    <lineage>
        <taxon>Eukaryota</taxon>
        <taxon>Fungi</taxon>
        <taxon>Dikarya</taxon>
        <taxon>Basidiomycota</taxon>
        <taxon>Ustilaginomycotina</taxon>
        <taxon>Ustilaginomycetes</taxon>
        <taxon>Ustilaginales</taxon>
        <taxon>Ustilaginaceae</taxon>
        <taxon>Pseudozyma</taxon>
    </lineage>
</organism>
<keyword evidence="11" id="KW-1185">Reference proteome</keyword>
<dbReference type="eggNOG" id="KOG0069">
    <property type="taxonomic scope" value="Eukaryota"/>
</dbReference>
<feature type="compositionally biased region" description="Basic and acidic residues" evidence="8">
    <location>
        <begin position="1354"/>
        <end position="1375"/>
    </location>
</feature>